<sequence>MKTFLSVCLISLSSAIPALADHGYDDAYRGYVGAAYRHLATAYNCRALIGRSHFEDARVAAENSLRLSGLPTDIALRSVEKMLEKIRRDEKKEPRLSFAQCATKSAATQAELQTREKKLRSERKFMKRIASDLPPEAAWGRP</sequence>
<keyword evidence="1" id="KW-0614">Plasmid</keyword>
<protein>
    <submittedName>
        <fullName evidence="1">Uncharacterized protein</fullName>
    </submittedName>
</protein>
<dbReference type="EMBL" id="CP171852">
    <property type="protein sequence ID" value="XKM38384.1"/>
    <property type="molecule type" value="Genomic_DNA"/>
</dbReference>
<evidence type="ECO:0000313" key="2">
    <source>
        <dbReference type="Proteomes" id="UP000078465"/>
    </source>
</evidence>
<proteinExistence type="predicted"/>
<organism evidence="1 2">
    <name type="scientific">Rhizobium ruizarguesonis</name>
    <dbReference type="NCBI Taxonomy" id="2081791"/>
    <lineage>
        <taxon>Bacteria</taxon>
        <taxon>Pseudomonadati</taxon>
        <taxon>Pseudomonadota</taxon>
        <taxon>Alphaproteobacteria</taxon>
        <taxon>Hyphomicrobiales</taxon>
        <taxon>Rhizobiaceae</taxon>
        <taxon>Rhizobium/Agrobacterium group</taxon>
        <taxon>Rhizobium</taxon>
    </lineage>
</organism>
<evidence type="ECO:0000313" key="1">
    <source>
        <dbReference type="EMBL" id="XKM38384.1"/>
    </source>
</evidence>
<accession>A0ACD5EH26</accession>
<geneLocation type="plasmid" evidence="1 2">
    <name>unnamed2</name>
</geneLocation>
<gene>
    <name evidence="1" type="ORF">A4U53_005055</name>
</gene>
<dbReference type="Proteomes" id="UP000078465">
    <property type="component" value="Plasmid unnamed2"/>
</dbReference>
<reference evidence="1" key="1">
    <citation type="submission" date="2024-10" db="EMBL/GenBank/DDBJ databases">
        <title>Strain of Rhizobium-related bacteria isolated fromm roots of Vavilovia formosa.</title>
        <authorList>
            <person name="Kimeklis A."/>
            <person name="Afonin A."/>
        </authorList>
    </citation>
    <scope>NUCLEOTIDE SEQUENCE</scope>
    <source>
        <strain evidence="1">Vaf-46</strain>
    </source>
</reference>
<name>A0ACD5EH26_9HYPH</name>